<dbReference type="RefSeq" id="WP_211631154.1">
    <property type="nucleotide sequence ID" value="NZ_CP073100.1"/>
</dbReference>
<evidence type="ECO:0000256" key="1">
    <source>
        <dbReference type="ARBA" id="ARBA00022729"/>
    </source>
</evidence>
<reference evidence="3" key="1">
    <citation type="submission" date="2021-04" db="EMBL/GenBank/DDBJ databases">
        <title>Luteolibacter sp. 32A isolated from the skin of an Anderson's salamander (Ambystoma andersonii).</title>
        <authorList>
            <person name="Spergser J."/>
            <person name="Busse H.-J."/>
        </authorList>
    </citation>
    <scope>NUCLEOTIDE SEQUENCE</scope>
    <source>
        <strain evidence="3">32A</strain>
    </source>
</reference>
<protein>
    <submittedName>
        <fullName evidence="3">Autotransporter-associated beta strand repeat-containing protein</fullName>
    </submittedName>
</protein>
<keyword evidence="1 2" id="KW-0732">Signal</keyword>
<dbReference type="KEGG" id="lamb:KBB96_19435"/>
<dbReference type="Proteomes" id="UP000676169">
    <property type="component" value="Chromosome"/>
</dbReference>
<dbReference type="EMBL" id="CP073100">
    <property type="protein sequence ID" value="QUE51015.1"/>
    <property type="molecule type" value="Genomic_DNA"/>
</dbReference>
<feature type="signal peptide" evidence="2">
    <location>
        <begin position="1"/>
        <end position="21"/>
    </location>
</feature>
<feature type="chain" id="PRO_5037961480" evidence="2">
    <location>
        <begin position="22"/>
        <end position="661"/>
    </location>
</feature>
<proteinExistence type="predicted"/>
<dbReference type="AlphaFoldDB" id="A0A975IZZ9"/>
<accession>A0A975IZZ9</accession>
<dbReference type="InterPro" id="IPR013425">
    <property type="entry name" value="Autotrns_rpt"/>
</dbReference>
<dbReference type="NCBIfam" id="TIGR02601">
    <property type="entry name" value="autotrns_rpt"/>
    <property type="match status" value="2"/>
</dbReference>
<evidence type="ECO:0000256" key="2">
    <source>
        <dbReference type="SAM" id="SignalP"/>
    </source>
</evidence>
<name>A0A975IZZ9_9BACT</name>
<dbReference type="Pfam" id="PF12951">
    <property type="entry name" value="PATR"/>
    <property type="match status" value="2"/>
</dbReference>
<evidence type="ECO:0000313" key="3">
    <source>
        <dbReference type="EMBL" id="QUE51015.1"/>
    </source>
</evidence>
<keyword evidence="4" id="KW-1185">Reference proteome</keyword>
<sequence>MKPHFLALPLLILLGSVSSRAASGTWSSDTAGDWSDTTKWTGGIMADGADATATFTTDITADRIINLDTARTLGNLTFGDAATATAASWTLSGTNTLTFQTSTGTPTITLNALGTAKPAIISAPIAGTQGLNLTSAGGNGTVTLAAANTYSGTTTIASAANGASVVNVTNAQAFGTSAVKVNGSNQFSSAVAVAAGLNITNALTLKPVNSGSGRALVSLGSGATWSGSITLDNTTAATTGFPAILNGGTSAATASTVAGNITCLPGTNTNALVLRNSNTYGNITGSINLGTGTLQILDSTKWQFSNTSNTWGVLTIDHNSAIIYVGAANTLSPTGIIAASTGVSSTLRLNNMAGTQSYNQSIAGLKDTGTGKVNVAASQAVALTLNTPADVSGSGIISGPISIIKTGTAKQTLAGANTYTGNTTVNQGSLSLTSAYLADASKVFLAASGAVLNLNYSGSDTITELYIDGILQVAGTWGSSTSGAAHVDDAHFSGSGTLTVTSGAASGYDGWATSKGLTSGNSAKDQDADGDGMNNLMEFAFDRNPLSGAGDGKSLVRIATVGSERVLVLTTPVRSSAIFPSAGNLGELVSSTVDGITYHIQAGTDLASFPFNVDQVTGTNIGTLHDNLPALTGGWSYRSFYVPGSDPAGNAKIFIRAKVTE</sequence>
<gene>
    <name evidence="3" type="ORF">KBB96_19435</name>
</gene>
<organism evidence="3 4">
    <name type="scientific">Luteolibacter ambystomatis</name>
    <dbReference type="NCBI Taxonomy" id="2824561"/>
    <lineage>
        <taxon>Bacteria</taxon>
        <taxon>Pseudomonadati</taxon>
        <taxon>Verrucomicrobiota</taxon>
        <taxon>Verrucomicrobiia</taxon>
        <taxon>Verrucomicrobiales</taxon>
        <taxon>Verrucomicrobiaceae</taxon>
        <taxon>Luteolibacter</taxon>
    </lineage>
</organism>
<evidence type="ECO:0000313" key="4">
    <source>
        <dbReference type="Proteomes" id="UP000676169"/>
    </source>
</evidence>